<feature type="region of interest" description="Disordered" evidence="1">
    <location>
        <begin position="1"/>
        <end position="26"/>
    </location>
</feature>
<keyword evidence="3" id="KW-1185">Reference proteome</keyword>
<protein>
    <submittedName>
        <fullName evidence="2">Uncharacterized protein</fullName>
    </submittedName>
</protein>
<evidence type="ECO:0000313" key="2">
    <source>
        <dbReference type="EMBL" id="GGD01595.1"/>
    </source>
</evidence>
<organism evidence="2 3">
    <name type="scientific">Aureimonas glaciei</name>
    <dbReference type="NCBI Taxonomy" id="1776957"/>
    <lineage>
        <taxon>Bacteria</taxon>
        <taxon>Pseudomonadati</taxon>
        <taxon>Pseudomonadota</taxon>
        <taxon>Alphaproteobacteria</taxon>
        <taxon>Hyphomicrobiales</taxon>
        <taxon>Aurantimonadaceae</taxon>
        <taxon>Aureimonas</taxon>
    </lineage>
</organism>
<proteinExistence type="predicted"/>
<dbReference type="AlphaFoldDB" id="A0A916XSC6"/>
<accession>A0A916XSC6</accession>
<evidence type="ECO:0000256" key="1">
    <source>
        <dbReference type="SAM" id="MobiDB-lite"/>
    </source>
</evidence>
<dbReference type="EMBL" id="BMJJ01000001">
    <property type="protein sequence ID" value="GGD01595.1"/>
    <property type="molecule type" value="Genomic_DNA"/>
</dbReference>
<evidence type="ECO:0000313" key="3">
    <source>
        <dbReference type="Proteomes" id="UP000613160"/>
    </source>
</evidence>
<reference evidence="2" key="2">
    <citation type="submission" date="2020-09" db="EMBL/GenBank/DDBJ databases">
        <authorList>
            <person name="Sun Q."/>
            <person name="Zhou Y."/>
        </authorList>
    </citation>
    <scope>NUCLEOTIDE SEQUENCE</scope>
    <source>
        <strain evidence="2">CGMCC 1.15493</strain>
    </source>
</reference>
<reference evidence="2" key="1">
    <citation type="journal article" date="2014" name="Int. J. Syst. Evol. Microbiol.">
        <title>Complete genome sequence of Corynebacterium casei LMG S-19264T (=DSM 44701T), isolated from a smear-ripened cheese.</title>
        <authorList>
            <consortium name="US DOE Joint Genome Institute (JGI-PGF)"/>
            <person name="Walter F."/>
            <person name="Albersmeier A."/>
            <person name="Kalinowski J."/>
            <person name="Ruckert C."/>
        </authorList>
    </citation>
    <scope>NUCLEOTIDE SEQUENCE</scope>
    <source>
        <strain evidence="2">CGMCC 1.15493</strain>
    </source>
</reference>
<feature type="compositionally biased region" description="Gly residues" evidence="1">
    <location>
        <begin position="8"/>
        <end position="18"/>
    </location>
</feature>
<sequence length="85" mass="8633">MVAAVAVTGGGGAGGGGSWLDDTWPVGAGRSGAGPLSAIGETERVQPEAARTATRTAHVFIVRIITWSFPDAGSAALIGRQRSWR</sequence>
<feature type="region of interest" description="Disordered" evidence="1">
    <location>
        <begin position="31"/>
        <end position="50"/>
    </location>
</feature>
<gene>
    <name evidence="2" type="ORF">GCM10011335_00210</name>
</gene>
<dbReference type="Proteomes" id="UP000613160">
    <property type="component" value="Unassembled WGS sequence"/>
</dbReference>
<name>A0A916XSC6_9HYPH</name>
<comment type="caution">
    <text evidence="2">The sequence shown here is derived from an EMBL/GenBank/DDBJ whole genome shotgun (WGS) entry which is preliminary data.</text>
</comment>